<dbReference type="InterPro" id="IPR003439">
    <property type="entry name" value="ABC_transporter-like_ATP-bd"/>
</dbReference>
<keyword evidence="8" id="KW-0472">Membrane</keyword>
<dbReference type="SUPFAM" id="SSF52540">
    <property type="entry name" value="P-loop containing nucleoside triphosphate hydrolases"/>
    <property type="match status" value="1"/>
</dbReference>
<dbReference type="Proteomes" id="UP000199239">
    <property type="component" value="Unassembled WGS sequence"/>
</dbReference>
<feature type="domain" description="ABC transporter" evidence="9">
    <location>
        <begin position="28"/>
        <end position="260"/>
    </location>
</feature>
<sequence length="293" mass="32534">MTRARTDVGPRFLNADTLKGAWCRMSKLSINNLSMRFDLPNGSFVQALKDVSLDIESGELMSVLGPSGCGKTTFLNILAGFLSPTEGSVTLNDNAVIGPSAERGMVFQQGALFEWMSVRDNVSFGPRMAGRKKKDYMDNVNHLLDVVGLQDFKDKSVYELSGGMQQRVALARCLANDPDVILMDEPLGALDALTREKMQGLVLKLWKETGKTIILITHSVEEALLLGQRLLVMAPRPGRIHKEYRLPFAAAGVGKDLRTVKRDPEFAEKREEILSMIWDMEEEIMGRTEEAKA</sequence>
<evidence type="ECO:0000313" key="10">
    <source>
        <dbReference type="EMBL" id="SFS42013.1"/>
    </source>
</evidence>
<evidence type="ECO:0000256" key="3">
    <source>
        <dbReference type="ARBA" id="ARBA00022475"/>
    </source>
</evidence>
<keyword evidence="6 10" id="KW-0067">ATP-binding</keyword>
<evidence type="ECO:0000256" key="2">
    <source>
        <dbReference type="ARBA" id="ARBA00022448"/>
    </source>
</evidence>
<dbReference type="InterPro" id="IPR017871">
    <property type="entry name" value="ABC_transporter-like_CS"/>
</dbReference>
<dbReference type="GO" id="GO:0016887">
    <property type="term" value="F:ATP hydrolysis activity"/>
    <property type="evidence" value="ECO:0007669"/>
    <property type="project" value="InterPro"/>
</dbReference>
<comment type="similarity">
    <text evidence="1">Belongs to the ABC transporter superfamily.</text>
</comment>
<dbReference type="PANTHER" id="PTHR42788:SF18">
    <property type="entry name" value="TAURINE IMPORT ATP-BINDING PROTEIN TAUB"/>
    <property type="match status" value="1"/>
</dbReference>
<dbReference type="AlphaFoldDB" id="A0A1I6PP59"/>
<evidence type="ECO:0000256" key="6">
    <source>
        <dbReference type="ARBA" id="ARBA00022840"/>
    </source>
</evidence>
<evidence type="ECO:0000256" key="8">
    <source>
        <dbReference type="ARBA" id="ARBA00023136"/>
    </source>
</evidence>
<dbReference type="Gene3D" id="3.40.50.300">
    <property type="entry name" value="P-loop containing nucleotide triphosphate hydrolases"/>
    <property type="match status" value="1"/>
</dbReference>
<dbReference type="GO" id="GO:0005524">
    <property type="term" value="F:ATP binding"/>
    <property type="evidence" value="ECO:0007669"/>
    <property type="project" value="UniProtKB-KW"/>
</dbReference>
<dbReference type="Pfam" id="PF00005">
    <property type="entry name" value="ABC_tran"/>
    <property type="match status" value="1"/>
</dbReference>
<reference evidence="11" key="1">
    <citation type="submission" date="2016-10" db="EMBL/GenBank/DDBJ databases">
        <authorList>
            <person name="Varghese N."/>
            <person name="Submissions S."/>
        </authorList>
    </citation>
    <scope>NUCLEOTIDE SEQUENCE [LARGE SCALE GENOMIC DNA]</scope>
    <source>
        <strain evidence="11">DSM 23422</strain>
    </source>
</reference>
<dbReference type="InterPro" id="IPR050166">
    <property type="entry name" value="ABC_transporter_ATP-bind"/>
</dbReference>
<evidence type="ECO:0000256" key="5">
    <source>
        <dbReference type="ARBA" id="ARBA00022741"/>
    </source>
</evidence>
<dbReference type="EMBL" id="FPAJ01000001">
    <property type="protein sequence ID" value="SFS42013.1"/>
    <property type="molecule type" value="Genomic_DNA"/>
</dbReference>
<evidence type="ECO:0000259" key="9">
    <source>
        <dbReference type="PROSITE" id="PS50893"/>
    </source>
</evidence>
<evidence type="ECO:0000256" key="4">
    <source>
        <dbReference type="ARBA" id="ARBA00022519"/>
    </source>
</evidence>
<dbReference type="PROSITE" id="PS50893">
    <property type="entry name" value="ABC_TRANSPORTER_2"/>
    <property type="match status" value="1"/>
</dbReference>
<keyword evidence="11" id="KW-1185">Reference proteome</keyword>
<dbReference type="STRING" id="394264.SAMN04488040_0269"/>
<keyword evidence="5" id="KW-0547">Nucleotide-binding</keyword>
<evidence type="ECO:0000256" key="1">
    <source>
        <dbReference type="ARBA" id="ARBA00005417"/>
    </source>
</evidence>
<protein>
    <submittedName>
        <fullName evidence="10">Taurine transport system ATP-binding protein</fullName>
    </submittedName>
</protein>
<dbReference type="PROSITE" id="PS00211">
    <property type="entry name" value="ABC_TRANSPORTER_1"/>
    <property type="match status" value="1"/>
</dbReference>
<keyword evidence="7" id="KW-1278">Translocase</keyword>
<dbReference type="InterPro" id="IPR027417">
    <property type="entry name" value="P-loop_NTPase"/>
</dbReference>
<proteinExistence type="inferred from homology"/>
<dbReference type="InterPro" id="IPR003593">
    <property type="entry name" value="AAA+_ATPase"/>
</dbReference>
<keyword evidence="4" id="KW-0997">Cell inner membrane</keyword>
<keyword evidence="2" id="KW-0813">Transport</keyword>
<evidence type="ECO:0000256" key="7">
    <source>
        <dbReference type="ARBA" id="ARBA00022967"/>
    </source>
</evidence>
<accession>A0A1I6PP59</accession>
<dbReference type="PANTHER" id="PTHR42788">
    <property type="entry name" value="TAURINE IMPORT ATP-BINDING PROTEIN-RELATED"/>
    <property type="match status" value="1"/>
</dbReference>
<evidence type="ECO:0000313" key="11">
    <source>
        <dbReference type="Proteomes" id="UP000199239"/>
    </source>
</evidence>
<name>A0A1I6PP59_9RHOB</name>
<dbReference type="CDD" id="cd03293">
    <property type="entry name" value="ABC_NrtD_SsuB_transporters"/>
    <property type="match status" value="1"/>
</dbReference>
<dbReference type="SMART" id="SM00382">
    <property type="entry name" value="AAA"/>
    <property type="match status" value="1"/>
</dbReference>
<keyword evidence="3" id="KW-1003">Cell membrane</keyword>
<organism evidence="10 11">
    <name type="scientific">Sulfitobacter marinus</name>
    <dbReference type="NCBI Taxonomy" id="394264"/>
    <lineage>
        <taxon>Bacteria</taxon>
        <taxon>Pseudomonadati</taxon>
        <taxon>Pseudomonadota</taxon>
        <taxon>Alphaproteobacteria</taxon>
        <taxon>Rhodobacterales</taxon>
        <taxon>Roseobacteraceae</taxon>
        <taxon>Sulfitobacter</taxon>
    </lineage>
</organism>
<gene>
    <name evidence="10" type="ORF">SAMN04488040_0269</name>
</gene>